<dbReference type="SUPFAM" id="SSF110849">
    <property type="entry name" value="ParB/Sulfiredoxin"/>
    <property type="match status" value="1"/>
</dbReference>
<dbReference type="STRING" id="640081.Dsui_2620"/>
<organism evidence="2 3">
    <name type="scientific">Azospira oryzae (strain ATCC BAA-33 / DSM 13638 / PS)</name>
    <name type="common">Dechlorosoma suillum</name>
    <dbReference type="NCBI Taxonomy" id="640081"/>
    <lineage>
        <taxon>Bacteria</taxon>
        <taxon>Pseudomonadati</taxon>
        <taxon>Pseudomonadota</taxon>
        <taxon>Betaproteobacteria</taxon>
        <taxon>Rhodocyclales</taxon>
        <taxon>Rhodocyclaceae</taxon>
        <taxon>Azospira</taxon>
    </lineage>
</organism>
<dbReference type="EMBL" id="CP003153">
    <property type="protein sequence ID" value="AEV26971.1"/>
    <property type="molecule type" value="Genomic_DNA"/>
</dbReference>
<dbReference type="AlphaFoldDB" id="G8QNS7"/>
<dbReference type="InterPro" id="IPR036086">
    <property type="entry name" value="ParB/Sulfiredoxin_sf"/>
</dbReference>
<name>G8QNS7_AZOOP</name>
<gene>
    <name evidence="2" type="ordered locus">Dsui_2620</name>
</gene>
<sequence>MSTIRLTLDQVDPYEKNPRSKPNDNFLNIKASIEARGLDTLMWVTRRPGSKRYVLAKGGGTRYRALRQLWEETQDRKFFEIDFNYCEYRSEADLLAGHMSENLNRGEMCFWDKAKGYVDLKHEIEGNFGDLTYDAMVAKFKELGMPDIGKSSLALYQFAFDYLHTLGDATYGLTMLAVRDVLQPGYNLCLRLLNKSPKSDYDFDGQIWQPTLRAFGCTSVEDPDWHALMVSVEGALAEALQLDLGTLQGMLAGLKTSGRAATWEELLPSPPTSPTSHNDTGAGSSDNEDDWLAGNQTPGGGGNIAPAGTDPGVRVNTTPRTFARAPADGDRPPPELVAQKEAEQRNRATESAGEVKKAPPSPATSGNGNTPEAVNPPVSATVSPLFSGSRRVGAEHQKRALHELAIQLASHSKTLDRLVVTNDALPMGWMIDLPLDVLAGTPLPPLAKQIFWFLARASFQIAIGLEQADRVAGSTFAKFLAAASPEQWELVKPDDGFDFLMSWLIDPEHVSLAMPAMRMLALTRDLLANHPDEFLDLSKVLDFQELQQSHQERRHLQEQEDLAYYIENGASPDMVRRIFPAADLPEIRFRPGRIAEIDLKTAQRLYDVWDDLCLQIVSERTRYIRLHQVFPDTTMASLYSAINDLG</sequence>
<dbReference type="eggNOG" id="COG1475">
    <property type="taxonomic scope" value="Bacteria"/>
</dbReference>
<evidence type="ECO:0000313" key="2">
    <source>
        <dbReference type="EMBL" id="AEV26971.1"/>
    </source>
</evidence>
<evidence type="ECO:0000256" key="1">
    <source>
        <dbReference type="SAM" id="MobiDB-lite"/>
    </source>
</evidence>
<evidence type="ECO:0000313" key="3">
    <source>
        <dbReference type="Proteomes" id="UP000005633"/>
    </source>
</evidence>
<proteinExistence type="predicted"/>
<reference evidence="2 3" key="1">
    <citation type="journal article" date="2012" name="J. Bacteriol.">
        <title>Complete genome sequence of the anaerobic perchlorate-reducing bacterium Azospira suillum strain PS.</title>
        <authorList>
            <person name="Byrne-Bailey K.G."/>
            <person name="Coates J.D."/>
        </authorList>
    </citation>
    <scope>NUCLEOTIDE SEQUENCE [LARGE SCALE GENOMIC DNA]</scope>
    <source>
        <strain evidence="3">ATCC BAA-33 / DSM 13638 / PS</strain>
    </source>
</reference>
<feature type="region of interest" description="Disordered" evidence="1">
    <location>
        <begin position="265"/>
        <end position="394"/>
    </location>
</feature>
<accession>G8QNS7</accession>
<protein>
    <recommendedName>
        <fullName evidence="4">Integrating conjugative element, PFGI_1 class, ParB family protein</fullName>
    </recommendedName>
</protein>
<feature type="compositionally biased region" description="Polar residues" evidence="1">
    <location>
        <begin position="363"/>
        <end position="386"/>
    </location>
</feature>
<feature type="compositionally biased region" description="Basic and acidic residues" evidence="1">
    <location>
        <begin position="327"/>
        <end position="357"/>
    </location>
</feature>
<dbReference type="KEGG" id="dsu:Dsui_2620"/>
<dbReference type="Proteomes" id="UP000005633">
    <property type="component" value="Chromosome"/>
</dbReference>
<evidence type="ECO:0008006" key="4">
    <source>
        <dbReference type="Google" id="ProtNLM"/>
    </source>
</evidence>
<dbReference type="HOGENOM" id="CLU_423710_0_0_4"/>